<feature type="compositionally biased region" description="Low complexity" evidence="1">
    <location>
        <begin position="85"/>
        <end position="103"/>
    </location>
</feature>
<dbReference type="AlphaFoldDB" id="A0A0D2DSY7"/>
<feature type="region of interest" description="Disordered" evidence="1">
    <location>
        <begin position="85"/>
        <end position="105"/>
    </location>
</feature>
<evidence type="ECO:0000256" key="1">
    <source>
        <dbReference type="SAM" id="MobiDB-lite"/>
    </source>
</evidence>
<organism evidence="2 3">
    <name type="scientific">Exophiala oligosperma</name>
    <dbReference type="NCBI Taxonomy" id="215243"/>
    <lineage>
        <taxon>Eukaryota</taxon>
        <taxon>Fungi</taxon>
        <taxon>Dikarya</taxon>
        <taxon>Ascomycota</taxon>
        <taxon>Pezizomycotina</taxon>
        <taxon>Eurotiomycetes</taxon>
        <taxon>Chaetothyriomycetidae</taxon>
        <taxon>Chaetothyriales</taxon>
        <taxon>Herpotrichiellaceae</taxon>
        <taxon>Exophiala</taxon>
    </lineage>
</organism>
<keyword evidence="3" id="KW-1185">Reference proteome</keyword>
<dbReference type="EMBL" id="KN847333">
    <property type="protein sequence ID" value="KIW46188.1"/>
    <property type="molecule type" value="Genomic_DNA"/>
</dbReference>
<gene>
    <name evidence="2" type="ORF">PV06_01873</name>
</gene>
<dbReference type="HOGENOM" id="CLU_1806180_0_0_1"/>
<dbReference type="Proteomes" id="UP000053342">
    <property type="component" value="Unassembled WGS sequence"/>
</dbReference>
<dbReference type="GeneID" id="27353947"/>
<sequence>MPTPPPSPTPTMNAAEKEKRGCLLAQIEETESIIQDLTRGKSLEEIAKDRGIPSWKLGLRIAHYGLDCMAVAVECLLPRSRTTTTTTTTQHSQQYMSSSSSSQGGPERYIVQEALVVVMYGKSPRGALKMVYDELEESGIVFD</sequence>
<evidence type="ECO:0000313" key="3">
    <source>
        <dbReference type="Proteomes" id="UP000053342"/>
    </source>
</evidence>
<evidence type="ECO:0000313" key="2">
    <source>
        <dbReference type="EMBL" id="KIW46188.1"/>
    </source>
</evidence>
<protein>
    <submittedName>
        <fullName evidence="2">Uncharacterized protein</fullName>
    </submittedName>
</protein>
<accession>A0A0D2DSY7</accession>
<proteinExistence type="predicted"/>
<dbReference type="VEuPathDB" id="FungiDB:PV06_01873"/>
<dbReference type="RefSeq" id="XP_016266404.1">
    <property type="nucleotide sequence ID" value="XM_016402507.1"/>
</dbReference>
<reference evidence="2 3" key="1">
    <citation type="submission" date="2015-01" db="EMBL/GenBank/DDBJ databases">
        <title>The Genome Sequence of Exophiala oligosperma CBS72588.</title>
        <authorList>
            <consortium name="The Broad Institute Genomics Platform"/>
            <person name="Cuomo C."/>
            <person name="de Hoog S."/>
            <person name="Gorbushina A."/>
            <person name="Stielow B."/>
            <person name="Teixiera M."/>
            <person name="Abouelleil A."/>
            <person name="Chapman S.B."/>
            <person name="Priest M."/>
            <person name="Young S.K."/>
            <person name="Wortman J."/>
            <person name="Nusbaum C."/>
            <person name="Birren B."/>
        </authorList>
    </citation>
    <scope>NUCLEOTIDE SEQUENCE [LARGE SCALE GENOMIC DNA]</scope>
    <source>
        <strain evidence="2 3">CBS 72588</strain>
    </source>
</reference>
<name>A0A0D2DSY7_9EURO</name>